<evidence type="ECO:0000256" key="1">
    <source>
        <dbReference type="SAM" id="Phobius"/>
    </source>
</evidence>
<keyword evidence="1" id="KW-0812">Transmembrane</keyword>
<dbReference type="Proteomes" id="UP001164963">
    <property type="component" value="Chromosome"/>
</dbReference>
<accession>A0ABY6PTH8</accession>
<keyword evidence="1" id="KW-1133">Transmembrane helix</keyword>
<feature type="transmembrane region" description="Helical" evidence="1">
    <location>
        <begin position="438"/>
        <end position="460"/>
    </location>
</feature>
<feature type="transmembrane region" description="Helical" evidence="1">
    <location>
        <begin position="172"/>
        <end position="196"/>
    </location>
</feature>
<organism evidence="2 3">
    <name type="scientific">Streptomyces drozdowiczii</name>
    <dbReference type="NCBI Taxonomy" id="202862"/>
    <lineage>
        <taxon>Bacteria</taxon>
        <taxon>Bacillati</taxon>
        <taxon>Actinomycetota</taxon>
        <taxon>Actinomycetes</taxon>
        <taxon>Kitasatosporales</taxon>
        <taxon>Streptomycetaceae</taxon>
        <taxon>Streptomyces</taxon>
    </lineage>
</organism>
<feature type="transmembrane region" description="Helical" evidence="1">
    <location>
        <begin position="37"/>
        <end position="61"/>
    </location>
</feature>
<dbReference type="EMBL" id="CP098740">
    <property type="protein sequence ID" value="UZK55582.1"/>
    <property type="molecule type" value="Genomic_DNA"/>
</dbReference>
<name>A0ABY6PTH8_9ACTN</name>
<protein>
    <submittedName>
        <fullName evidence="2">ABC transporter permease</fullName>
    </submittedName>
</protein>
<feature type="transmembrane region" description="Helical" evidence="1">
    <location>
        <begin position="467"/>
        <end position="485"/>
    </location>
</feature>
<feature type="transmembrane region" description="Helical" evidence="1">
    <location>
        <begin position="312"/>
        <end position="330"/>
    </location>
</feature>
<gene>
    <name evidence="2" type="ORF">NEH16_16900</name>
</gene>
<feature type="transmembrane region" description="Helical" evidence="1">
    <location>
        <begin position="359"/>
        <end position="381"/>
    </location>
</feature>
<feature type="transmembrane region" description="Helical" evidence="1">
    <location>
        <begin position="100"/>
        <end position="120"/>
    </location>
</feature>
<proteinExistence type="predicted"/>
<feature type="transmembrane region" description="Helical" evidence="1">
    <location>
        <begin position="410"/>
        <end position="432"/>
    </location>
</feature>
<sequence length="541" mass="54929">MTAVPLATKAGVRRRASTGQLTGTWALLRLALRRDRIVVPVWVLVLGGSFSSVGTSISSLYESPAQRAELAASMNGNSSVRVMYGPVFGDSVGGLVSWRMLAFGAALAAVMSLVVVVRHTREEEETGRQEMLSSAMVGRRAPLTAALLTALIANAGLALVIAAGMAGSGAGGAGAVALATAVAGVGLLFACTAAIAAQFTESGRLAKGVTAAVVGAAFVLKAAGDSATDDGSSLLTWLSPLGWAENVRPYADERWWVLLLIGGAVAVQCLVAYALTGRRDVGMSFLAARPGPARGRMSTAWDLAIRLQRGALLGWTASFAVVGFVFGGLADGAADLVGDNEKARDIFERMGGQSGLTDAFLASMVSVLGTVAALYIAASVLRLHGEETAGRAEPVLAGGVGRLRWAGGHLLIAFGGAALIMVVGGLGLAAGYGHALPAVLGACLVQLPAVWLLGGITALLHGAIPKAAPASWGVVGLCLALGWIGPALDLPQPVMDASPFTHLPKLPGAGMEWGPVLLLTALSAALVAAASAALRRRDLVT</sequence>
<reference evidence="2" key="1">
    <citation type="journal article" date="2022" name="Front. Microbiol.">
        <title>Mirubactin C rescues the lethal effect of cell wall biosynthesis mutations in Bacillus subtilis.</title>
        <authorList>
            <person name="Kepplinger B."/>
            <person name="Wen X."/>
            <person name="Tyler A.R."/>
            <person name="Kim B.Y."/>
            <person name="Brown J."/>
            <person name="Banks P."/>
            <person name="Dashti Y."/>
            <person name="Mackenzie E.S."/>
            <person name="Wills C."/>
            <person name="Kawai Y."/>
            <person name="Waldron K.J."/>
            <person name="Allenby N.E.E."/>
            <person name="Wu L.J."/>
            <person name="Hall M.J."/>
            <person name="Errington J."/>
        </authorList>
    </citation>
    <scope>NUCLEOTIDE SEQUENCE</scope>
    <source>
        <strain evidence="2">MDA8-470</strain>
    </source>
</reference>
<feature type="transmembrane region" description="Helical" evidence="1">
    <location>
        <begin position="513"/>
        <end position="534"/>
    </location>
</feature>
<dbReference type="RefSeq" id="WP_265543343.1">
    <property type="nucleotide sequence ID" value="NZ_CP098740.1"/>
</dbReference>
<evidence type="ECO:0000313" key="3">
    <source>
        <dbReference type="Proteomes" id="UP001164963"/>
    </source>
</evidence>
<feature type="transmembrane region" description="Helical" evidence="1">
    <location>
        <begin position="255"/>
        <end position="275"/>
    </location>
</feature>
<keyword evidence="1" id="KW-0472">Membrane</keyword>
<feature type="transmembrane region" description="Helical" evidence="1">
    <location>
        <begin position="208"/>
        <end position="224"/>
    </location>
</feature>
<evidence type="ECO:0000313" key="2">
    <source>
        <dbReference type="EMBL" id="UZK55582.1"/>
    </source>
</evidence>
<keyword evidence="3" id="KW-1185">Reference proteome</keyword>
<feature type="transmembrane region" description="Helical" evidence="1">
    <location>
        <begin position="141"/>
        <end position="166"/>
    </location>
</feature>